<name>A0A8J5IM04_ZINOF</name>
<reference evidence="2 3" key="1">
    <citation type="submission" date="2020-08" db="EMBL/GenBank/DDBJ databases">
        <title>Plant Genome Project.</title>
        <authorList>
            <person name="Zhang R.-G."/>
        </authorList>
    </citation>
    <scope>NUCLEOTIDE SEQUENCE [LARGE SCALE GENOMIC DNA]</scope>
    <source>
        <tissue evidence="2">Rhizome</tissue>
    </source>
</reference>
<dbReference type="PANTHER" id="PTHR31827">
    <property type="entry name" value="EMB|CAB89363.1"/>
    <property type="match status" value="1"/>
</dbReference>
<feature type="domain" description="WRKY19-like zinc finger" evidence="1">
    <location>
        <begin position="375"/>
        <end position="399"/>
    </location>
</feature>
<dbReference type="EMBL" id="JACMSC010000001">
    <property type="protein sequence ID" value="KAG6537544.1"/>
    <property type="molecule type" value="Genomic_DNA"/>
</dbReference>
<keyword evidence="3" id="KW-1185">Reference proteome</keyword>
<evidence type="ECO:0000313" key="3">
    <source>
        <dbReference type="Proteomes" id="UP000734854"/>
    </source>
</evidence>
<comment type="caution">
    <text evidence="2">The sequence shown here is derived from an EMBL/GenBank/DDBJ whole genome shotgun (WGS) entry which is preliminary data.</text>
</comment>
<dbReference type="PANTHER" id="PTHR31827:SF61">
    <property type="entry name" value="OS01G0621900 PROTEIN"/>
    <property type="match status" value="1"/>
</dbReference>
<sequence length="610" mass="64222">MTRFVEKNMLSMDFASCSSMQSGGQFSTQVKIPVDLLPNVYDYTPIIEGSKSESNDFIRFVSPRNLLLAVSLGQSSTTGSISRISSAKETDEESSAILGLNYQLHLGSSNISSNSKSSVTSPKVSHTGKLFGLEVSPSTGSSESALSNADHLTTGQQLKSLNSSVVPNPVLISNEERSTGTCWIFGACLGLGQSNLETASSSFAMQMKMCAEADSTSAVLDSPSTNMQSLKNPVFVPSGVSNSQKHSRSIKHCQFQGCTKGARGASGLCIAHGGGRRCQRLGCQKGAEGRTIYCKAHGGGLRCQFLGCTKGADGRTDYCIAHGGGRRCSHPTCIRAARGKSGLCIRHGGGKRCQREDCTRSAEGSSGLCISHGGGRRCHFKDCTKGAQGSTLFCKAHGGGKRCTFPECTKGAEGSTLLCKGHGGGKRCSYQEGGDVCPKSVHGGTPFCVAHGGGKRCSVSGCIRSARGRTSFCVRHGGGKRCKFDGCDKSAQGRTDFCKAHGGGRRCSWGQVGSLCEKSARGKASLCAVHDALVRDHRVHGGGMVRPKPDPTPTELDEMKAIVTELGPSVKLESKEAVHCLLSQSEYYAFEGRVRGASLIPTITANATYL</sequence>
<evidence type="ECO:0000313" key="2">
    <source>
        <dbReference type="EMBL" id="KAG6537544.1"/>
    </source>
</evidence>
<evidence type="ECO:0000259" key="1">
    <source>
        <dbReference type="Pfam" id="PF24906"/>
    </source>
</evidence>
<feature type="domain" description="WRKY19-like zinc finger" evidence="1">
    <location>
        <begin position="300"/>
        <end position="324"/>
    </location>
</feature>
<dbReference type="Pfam" id="PF24906">
    <property type="entry name" value="Zf_WRKY19"/>
    <property type="match status" value="8"/>
</dbReference>
<gene>
    <name evidence="2" type="ORF">ZIOFF_002638</name>
</gene>
<feature type="domain" description="WRKY19-like zinc finger" evidence="1">
    <location>
        <begin position="350"/>
        <end position="374"/>
    </location>
</feature>
<dbReference type="InterPro" id="IPR056866">
    <property type="entry name" value="Znf_WRKY19"/>
</dbReference>
<feature type="domain" description="WRKY19-like zinc finger" evidence="1">
    <location>
        <begin position="325"/>
        <end position="349"/>
    </location>
</feature>
<dbReference type="Proteomes" id="UP000734854">
    <property type="component" value="Unassembled WGS sequence"/>
</dbReference>
<feature type="domain" description="WRKY19-like zinc finger" evidence="1">
    <location>
        <begin position="400"/>
        <end position="424"/>
    </location>
</feature>
<accession>A0A8J5IM04</accession>
<feature type="domain" description="WRKY19-like zinc finger" evidence="1">
    <location>
        <begin position="479"/>
        <end position="503"/>
    </location>
</feature>
<proteinExistence type="predicted"/>
<feature type="domain" description="WRKY19-like zinc finger" evidence="1">
    <location>
        <begin position="252"/>
        <end position="274"/>
    </location>
</feature>
<organism evidence="2 3">
    <name type="scientific">Zingiber officinale</name>
    <name type="common">Ginger</name>
    <name type="synonym">Amomum zingiber</name>
    <dbReference type="NCBI Taxonomy" id="94328"/>
    <lineage>
        <taxon>Eukaryota</taxon>
        <taxon>Viridiplantae</taxon>
        <taxon>Streptophyta</taxon>
        <taxon>Embryophyta</taxon>
        <taxon>Tracheophyta</taxon>
        <taxon>Spermatophyta</taxon>
        <taxon>Magnoliopsida</taxon>
        <taxon>Liliopsida</taxon>
        <taxon>Zingiberales</taxon>
        <taxon>Zingiberaceae</taxon>
        <taxon>Zingiber</taxon>
    </lineage>
</organism>
<protein>
    <recommendedName>
        <fullName evidence="1">WRKY19-like zinc finger domain-containing protein</fullName>
    </recommendedName>
</protein>
<dbReference type="AlphaFoldDB" id="A0A8J5IM04"/>
<feature type="domain" description="WRKY19-like zinc finger" evidence="1">
    <location>
        <begin position="454"/>
        <end position="478"/>
    </location>
</feature>